<name>A0A8T1QB16_CARIL</name>
<evidence type="ECO:0000256" key="4">
    <source>
        <dbReference type="ARBA" id="ARBA00022692"/>
    </source>
</evidence>
<dbReference type="EMBL" id="CM031814">
    <property type="protein sequence ID" value="KAG6651533.1"/>
    <property type="molecule type" value="Genomic_DNA"/>
</dbReference>
<evidence type="ECO:0000313" key="15">
    <source>
        <dbReference type="Proteomes" id="UP000811609"/>
    </source>
</evidence>
<dbReference type="GO" id="GO:0012505">
    <property type="term" value="C:endomembrane system"/>
    <property type="evidence" value="ECO:0007669"/>
    <property type="project" value="UniProtKB-SubCell"/>
</dbReference>
<keyword evidence="8 11" id="KW-0472">Membrane</keyword>
<evidence type="ECO:0000313" key="13">
    <source>
        <dbReference type="EMBL" id="KAG6651533.1"/>
    </source>
</evidence>
<reference evidence="13" key="1">
    <citation type="submission" date="2020-12" db="EMBL/GenBank/DDBJ databases">
        <title>WGS assembly of Carya illinoinensis cv. Pawnee.</title>
        <authorList>
            <person name="Platts A."/>
            <person name="Shu S."/>
            <person name="Wright S."/>
            <person name="Barry K."/>
            <person name="Edger P."/>
            <person name="Pires J.C."/>
            <person name="Schmutz J."/>
        </authorList>
    </citation>
    <scope>NUCLEOTIDE SEQUENCE</scope>
    <source>
        <tissue evidence="13">Leaf</tissue>
    </source>
</reference>
<protein>
    <recommendedName>
        <fullName evidence="12">Amino acid transporter transmembrane domain-containing protein</fullName>
    </recommendedName>
</protein>
<evidence type="ECO:0000259" key="12">
    <source>
        <dbReference type="Pfam" id="PF01490"/>
    </source>
</evidence>
<feature type="transmembrane region" description="Helical" evidence="11">
    <location>
        <begin position="130"/>
        <end position="151"/>
    </location>
</feature>
<dbReference type="PANTHER" id="PTHR48017">
    <property type="entry name" value="OS05G0424000 PROTEIN-RELATED"/>
    <property type="match status" value="1"/>
</dbReference>
<keyword evidence="5" id="KW-0769">Symport</keyword>
<dbReference type="Proteomes" id="UP000811246">
    <property type="component" value="Chromosome 6"/>
</dbReference>
<dbReference type="GO" id="GO:0015293">
    <property type="term" value="F:symporter activity"/>
    <property type="evidence" value="ECO:0007669"/>
    <property type="project" value="UniProtKB-KW"/>
</dbReference>
<feature type="domain" description="Amino acid transporter transmembrane" evidence="12">
    <location>
        <begin position="40"/>
        <end position="460"/>
    </location>
</feature>
<evidence type="ECO:0000256" key="9">
    <source>
        <dbReference type="ARBA" id="ARBA00023294"/>
    </source>
</evidence>
<keyword evidence="7 11" id="KW-1133">Transmembrane helix</keyword>
<dbReference type="EMBL" id="CM031814">
    <property type="protein sequence ID" value="KAG6651534.1"/>
    <property type="molecule type" value="Genomic_DNA"/>
</dbReference>
<evidence type="ECO:0000256" key="5">
    <source>
        <dbReference type="ARBA" id="ARBA00022847"/>
    </source>
</evidence>
<evidence type="ECO:0000256" key="3">
    <source>
        <dbReference type="ARBA" id="ARBA00022448"/>
    </source>
</evidence>
<gene>
    <name evidence="13" type="ORF">CIPAW_06G118600</name>
    <name evidence="14" type="ORF">I3842_06G118400</name>
</gene>
<organism evidence="13 15">
    <name type="scientific">Carya illinoinensis</name>
    <name type="common">Pecan</name>
    <dbReference type="NCBI Taxonomy" id="32201"/>
    <lineage>
        <taxon>Eukaryota</taxon>
        <taxon>Viridiplantae</taxon>
        <taxon>Streptophyta</taxon>
        <taxon>Embryophyta</taxon>
        <taxon>Tracheophyta</taxon>
        <taxon>Spermatophyta</taxon>
        <taxon>Magnoliopsida</taxon>
        <taxon>eudicotyledons</taxon>
        <taxon>Gunneridae</taxon>
        <taxon>Pentapetalae</taxon>
        <taxon>rosids</taxon>
        <taxon>fabids</taxon>
        <taxon>Fagales</taxon>
        <taxon>Juglandaceae</taxon>
        <taxon>Carya</taxon>
    </lineage>
</organism>
<evidence type="ECO:0000256" key="7">
    <source>
        <dbReference type="ARBA" id="ARBA00022989"/>
    </source>
</evidence>
<dbReference type="Pfam" id="PF01490">
    <property type="entry name" value="Aa_trans"/>
    <property type="match status" value="1"/>
</dbReference>
<keyword evidence="6" id="KW-0029">Amino-acid transport</keyword>
<comment type="caution">
    <text evidence="13">The sequence shown here is derived from an EMBL/GenBank/DDBJ whole genome shotgun (WGS) entry which is preliminary data.</text>
</comment>
<dbReference type="OrthoDB" id="40134at2759"/>
<comment type="function">
    <text evidence="10">Carrier protein involved in proton-driven auxin influx. Mediates the formation of auxin gradient from developing leaves (site of auxin biosynthesis) to tips by contributing to the loading of auxin in vascular tissues and facilitating acropetal (base to tip) auxin transport within inner tissues of the root apex, and basipetal (tip to base) auxin transport within outer tissues of the root apex. May be involved in lateral roots and nodules formation.</text>
</comment>
<dbReference type="EMBL" id="CM031830">
    <property type="protein sequence ID" value="KAG6709165.1"/>
    <property type="molecule type" value="Genomic_DNA"/>
</dbReference>
<feature type="transmembrane region" description="Helical" evidence="11">
    <location>
        <begin position="46"/>
        <end position="65"/>
    </location>
</feature>
<dbReference type="GO" id="GO:0009734">
    <property type="term" value="P:auxin-activated signaling pathway"/>
    <property type="evidence" value="ECO:0007669"/>
    <property type="project" value="UniProtKB-KW"/>
</dbReference>
<feature type="transmembrane region" description="Helical" evidence="11">
    <location>
        <begin position="194"/>
        <end position="212"/>
    </location>
</feature>
<keyword evidence="15" id="KW-1185">Reference proteome</keyword>
<evidence type="ECO:0000256" key="10">
    <source>
        <dbReference type="ARBA" id="ARBA00045588"/>
    </source>
</evidence>
<feature type="transmembrane region" description="Helical" evidence="11">
    <location>
        <begin position="405"/>
        <end position="423"/>
    </location>
</feature>
<keyword evidence="9" id="KW-0927">Auxin signaling pathway</keyword>
<feature type="transmembrane region" description="Helical" evidence="11">
    <location>
        <begin position="71"/>
        <end position="92"/>
    </location>
</feature>
<feature type="transmembrane region" description="Helical" evidence="11">
    <location>
        <begin position="337"/>
        <end position="358"/>
    </location>
</feature>
<dbReference type="Proteomes" id="UP000811609">
    <property type="component" value="Chromosome 6"/>
</dbReference>
<sequence>MSLCYCQQHHLQVGQVTVDQIVNVSKDDQEAWLPITESRNGNTYSVTFHILCSGFGMQALLLPAAFATLGWAWGIICWSLAFVWQLYTIWLLTRLHESLPGIRFSRYLHLSMAAFGTKLGKLLALFPTMYLSGGTCVTLIITGGGTMELLFKTVCDGGSTCHAKSLNGAEWFLVFTCMAILMAQLPNLNSLAPVSLIGAITAILYPALIWVLSITKGRPAGGVSYSPSETVTMNSNMMGKISSILNALGIIALAFRGHNVILEIQGTLPSSTKDPSHKPMCKGVTISYIVIAIMCQLPLAISGFWAYGNKIPHNGLGLLTAFSQFHGHNTSKFMMGFIYLLVLVNCLCVFQIYAMPVFDNLEFRYTTKKKQRCPRWVRTGLRLFFGGMAFFIAVAFPFLGRLGPLIGGIALPLTLAYPCFMWLSMKKPRSKSVLWCVSLGLGCLGIVFSVLLVVAAVWTLSYNGLNANFFRP</sequence>
<keyword evidence="4 11" id="KW-0812">Transmembrane</keyword>
<dbReference type="InterPro" id="IPR013057">
    <property type="entry name" value="AA_transpt_TM"/>
</dbReference>
<feature type="transmembrane region" description="Helical" evidence="11">
    <location>
        <begin position="286"/>
        <end position="307"/>
    </location>
</feature>
<keyword evidence="3" id="KW-0813">Transport</keyword>
<feature type="transmembrane region" description="Helical" evidence="11">
    <location>
        <begin position="435"/>
        <end position="460"/>
    </location>
</feature>
<comment type="subcellular location">
    <subcellularLocation>
        <location evidence="1">Endomembrane system</location>
        <topology evidence="1">Multi-pass membrane protein</topology>
    </subcellularLocation>
</comment>
<dbReference type="GO" id="GO:0006865">
    <property type="term" value="P:amino acid transport"/>
    <property type="evidence" value="ECO:0007669"/>
    <property type="project" value="UniProtKB-KW"/>
</dbReference>
<dbReference type="AlphaFoldDB" id="A0A8T1QB16"/>
<accession>A0A8T1QB16</accession>
<evidence type="ECO:0000256" key="2">
    <source>
        <dbReference type="ARBA" id="ARBA00005590"/>
    </source>
</evidence>
<evidence type="ECO:0000256" key="8">
    <source>
        <dbReference type="ARBA" id="ARBA00023136"/>
    </source>
</evidence>
<evidence type="ECO:0000256" key="6">
    <source>
        <dbReference type="ARBA" id="ARBA00022970"/>
    </source>
</evidence>
<reference evidence="14" key="2">
    <citation type="submission" date="2021-01" db="EMBL/GenBank/DDBJ databases">
        <authorList>
            <person name="Lovell J.T."/>
            <person name="Bentley N."/>
            <person name="Bhattarai G."/>
            <person name="Jenkins J.W."/>
            <person name="Sreedasyam A."/>
            <person name="Alarcon Y."/>
            <person name="Bock C."/>
            <person name="Boston L."/>
            <person name="Carlson J."/>
            <person name="Cervantes K."/>
            <person name="Clermont K."/>
            <person name="Krom N."/>
            <person name="Kubenka K."/>
            <person name="Mamidi S."/>
            <person name="Mattison C."/>
            <person name="Monteros M."/>
            <person name="Pisani C."/>
            <person name="Plott C."/>
            <person name="Rajasekar S."/>
            <person name="Rhein H.S."/>
            <person name="Rohla C."/>
            <person name="Song M."/>
            <person name="Hilaire R.S."/>
            <person name="Shu S."/>
            <person name="Wells L."/>
            <person name="Wang X."/>
            <person name="Webber J."/>
            <person name="Heerema R.J."/>
            <person name="Klein P."/>
            <person name="Conner P."/>
            <person name="Grauke L."/>
            <person name="Grimwood J."/>
            <person name="Schmutz J."/>
            <person name="Randall J.J."/>
        </authorList>
    </citation>
    <scope>NUCLEOTIDE SEQUENCE</scope>
    <source>
        <tissue evidence="14">Leaf</tissue>
    </source>
</reference>
<evidence type="ECO:0000256" key="11">
    <source>
        <dbReference type="SAM" id="Phobius"/>
    </source>
</evidence>
<proteinExistence type="inferred from homology"/>
<evidence type="ECO:0000256" key="1">
    <source>
        <dbReference type="ARBA" id="ARBA00004127"/>
    </source>
</evidence>
<comment type="similarity">
    <text evidence="2">Belongs to the amino acid/polyamine transporter 2 family. Amino acid/auxin permease (AAAP) (TC 2.A.18.1) subfamily.</text>
</comment>
<evidence type="ECO:0000313" key="14">
    <source>
        <dbReference type="EMBL" id="KAG6709165.1"/>
    </source>
</evidence>
<dbReference type="EMBL" id="CM031830">
    <property type="protein sequence ID" value="KAG6709167.1"/>
    <property type="molecule type" value="Genomic_DNA"/>
</dbReference>
<feature type="transmembrane region" description="Helical" evidence="11">
    <location>
        <begin position="379"/>
        <end position="399"/>
    </location>
</feature>